<feature type="transmembrane region" description="Helical" evidence="6">
    <location>
        <begin position="183"/>
        <end position="204"/>
    </location>
</feature>
<feature type="transmembrane region" description="Helical" evidence="6">
    <location>
        <begin position="100"/>
        <end position="120"/>
    </location>
</feature>
<comment type="caution">
    <text evidence="8">The sequence shown here is derived from an EMBL/GenBank/DDBJ whole genome shotgun (WGS) entry which is preliminary data.</text>
</comment>
<proteinExistence type="inferred from homology"/>
<evidence type="ECO:0000256" key="1">
    <source>
        <dbReference type="ARBA" id="ARBA00004141"/>
    </source>
</evidence>
<dbReference type="GO" id="GO:0016020">
    <property type="term" value="C:membrane"/>
    <property type="evidence" value="ECO:0007669"/>
    <property type="project" value="UniProtKB-SubCell"/>
</dbReference>
<dbReference type="SUPFAM" id="SSF103481">
    <property type="entry name" value="Multidrug resistance efflux transporter EmrE"/>
    <property type="match status" value="1"/>
</dbReference>
<dbReference type="PANTHER" id="PTHR32322">
    <property type="entry name" value="INNER MEMBRANE TRANSPORTER"/>
    <property type="match status" value="1"/>
</dbReference>
<name>A0A845HSR8_9BURK</name>
<organism evidence="8 9">
    <name type="scientific">Duganella fentianensis</name>
    <dbReference type="NCBI Taxonomy" id="2692177"/>
    <lineage>
        <taxon>Bacteria</taxon>
        <taxon>Pseudomonadati</taxon>
        <taxon>Pseudomonadota</taxon>
        <taxon>Betaproteobacteria</taxon>
        <taxon>Burkholderiales</taxon>
        <taxon>Oxalobacteraceae</taxon>
        <taxon>Telluria group</taxon>
        <taxon>Duganella</taxon>
    </lineage>
</organism>
<feature type="domain" description="EamA" evidence="7">
    <location>
        <begin position="154"/>
        <end position="285"/>
    </location>
</feature>
<dbReference type="RefSeq" id="WP_161034160.1">
    <property type="nucleotide sequence ID" value="NZ_WWCL01000001.1"/>
</dbReference>
<dbReference type="InterPro" id="IPR050638">
    <property type="entry name" value="AA-Vitamin_Transporters"/>
</dbReference>
<keyword evidence="4 6" id="KW-1133">Transmembrane helix</keyword>
<keyword evidence="9" id="KW-1185">Reference proteome</keyword>
<gene>
    <name evidence="8" type="ORF">GTP23_05320</name>
</gene>
<evidence type="ECO:0000256" key="4">
    <source>
        <dbReference type="ARBA" id="ARBA00022989"/>
    </source>
</evidence>
<evidence type="ECO:0000256" key="6">
    <source>
        <dbReference type="SAM" id="Phobius"/>
    </source>
</evidence>
<feature type="transmembrane region" description="Helical" evidence="6">
    <location>
        <begin position="153"/>
        <end position="171"/>
    </location>
</feature>
<keyword evidence="5 6" id="KW-0472">Membrane</keyword>
<feature type="transmembrane region" description="Helical" evidence="6">
    <location>
        <begin position="76"/>
        <end position="94"/>
    </location>
</feature>
<dbReference type="InterPro" id="IPR000620">
    <property type="entry name" value="EamA_dom"/>
</dbReference>
<feature type="transmembrane region" description="Helical" evidence="6">
    <location>
        <begin position="268"/>
        <end position="286"/>
    </location>
</feature>
<dbReference type="Pfam" id="PF00892">
    <property type="entry name" value="EamA"/>
    <property type="match status" value="1"/>
</dbReference>
<feature type="transmembrane region" description="Helical" evidence="6">
    <location>
        <begin position="242"/>
        <end position="262"/>
    </location>
</feature>
<dbReference type="PANTHER" id="PTHR32322:SF2">
    <property type="entry name" value="EAMA DOMAIN-CONTAINING PROTEIN"/>
    <property type="match status" value="1"/>
</dbReference>
<dbReference type="InterPro" id="IPR037185">
    <property type="entry name" value="EmrE-like"/>
</dbReference>
<dbReference type="Proteomes" id="UP000444316">
    <property type="component" value="Unassembled WGS sequence"/>
</dbReference>
<evidence type="ECO:0000259" key="7">
    <source>
        <dbReference type="Pfam" id="PF00892"/>
    </source>
</evidence>
<evidence type="ECO:0000256" key="3">
    <source>
        <dbReference type="ARBA" id="ARBA00022692"/>
    </source>
</evidence>
<sequence length="287" mass="29537">MNDSSGASAKPAGSALLAGFALLASQLSLNLGAALAKHLFPLIGVEGVASYRVGIAAIIMLAVFRPWRTPLTLAQGVNVAIYGSVIGLMNLLIYRSFSRIPLGIAVAIEVAGPLTVAVLSSRRPRDLLAVALAAVGLYLLLPIHSGVNQLDPVGVAYAAGAAVCWGLYIVFGKRVSVMHGGQSVAWAMLAASVFVVPIGAWYGGSTLLTPSYLAIGLAIALMCSALPYTLEMLSLRRLSQRTFSMFSSAAPALSALAGLVVLGESLSAIQWLAIASMVGASVLTTLS</sequence>
<evidence type="ECO:0000313" key="8">
    <source>
        <dbReference type="EMBL" id="MYN44494.1"/>
    </source>
</evidence>
<protein>
    <submittedName>
        <fullName evidence="8">EamA family transporter</fullName>
    </submittedName>
</protein>
<dbReference type="AlphaFoldDB" id="A0A845HSR8"/>
<feature type="transmembrane region" description="Helical" evidence="6">
    <location>
        <begin position="210"/>
        <end position="230"/>
    </location>
</feature>
<comment type="subcellular location">
    <subcellularLocation>
        <location evidence="1">Membrane</location>
        <topology evidence="1">Multi-pass membrane protein</topology>
    </subcellularLocation>
</comment>
<evidence type="ECO:0000256" key="5">
    <source>
        <dbReference type="ARBA" id="ARBA00023136"/>
    </source>
</evidence>
<comment type="similarity">
    <text evidence="2">Belongs to the EamA transporter family.</text>
</comment>
<reference evidence="8" key="1">
    <citation type="submission" date="2019-12" db="EMBL/GenBank/DDBJ databases">
        <title>Novel species isolated from a subtropical stream in China.</title>
        <authorList>
            <person name="Lu H."/>
        </authorList>
    </citation>
    <scope>NUCLEOTIDE SEQUENCE [LARGE SCALE GENOMIC DNA]</scope>
    <source>
        <strain evidence="8">FT93W</strain>
    </source>
</reference>
<evidence type="ECO:0000256" key="2">
    <source>
        <dbReference type="ARBA" id="ARBA00007362"/>
    </source>
</evidence>
<accession>A0A845HSR8</accession>
<dbReference type="EMBL" id="WWCL01000001">
    <property type="protein sequence ID" value="MYN44494.1"/>
    <property type="molecule type" value="Genomic_DNA"/>
</dbReference>
<evidence type="ECO:0000313" key="9">
    <source>
        <dbReference type="Proteomes" id="UP000444316"/>
    </source>
</evidence>
<feature type="transmembrane region" description="Helical" evidence="6">
    <location>
        <begin position="127"/>
        <end position="147"/>
    </location>
</feature>
<feature type="transmembrane region" description="Helical" evidence="6">
    <location>
        <begin position="42"/>
        <end position="64"/>
    </location>
</feature>
<keyword evidence="3 6" id="KW-0812">Transmembrane</keyword>